<dbReference type="GO" id="GO:0033228">
    <property type="term" value="P:cysteine export across plasma membrane"/>
    <property type="evidence" value="ECO:0007669"/>
    <property type="project" value="TreeGrafter"/>
</dbReference>
<evidence type="ECO:0000256" key="2">
    <source>
        <dbReference type="ARBA" id="ARBA00022475"/>
    </source>
</evidence>
<keyword evidence="2" id="KW-1003">Cell membrane</keyword>
<keyword evidence="3 7" id="KW-0812">Transmembrane</keyword>
<accession>A0A1I6Z794</accession>
<feature type="transmembrane region" description="Helical" evidence="7">
    <location>
        <begin position="111"/>
        <end position="133"/>
    </location>
</feature>
<feature type="transmembrane region" description="Helical" evidence="7">
    <location>
        <begin position="175"/>
        <end position="194"/>
    </location>
</feature>
<comment type="subcellular location">
    <subcellularLocation>
        <location evidence="1">Cell membrane</location>
        <topology evidence="1">Multi-pass membrane protein</topology>
    </subcellularLocation>
</comment>
<dbReference type="NCBIfam" id="NF007653">
    <property type="entry name" value="PRK10323.1"/>
    <property type="match status" value="1"/>
</dbReference>
<evidence type="ECO:0000256" key="6">
    <source>
        <dbReference type="ARBA" id="ARBA00023136"/>
    </source>
</evidence>
<dbReference type="AlphaFoldDB" id="A0A1I6Z794"/>
<keyword evidence="6 7" id="KW-0472">Membrane</keyword>
<keyword evidence="9" id="KW-1185">Reference proteome</keyword>
<keyword evidence="5 7" id="KW-1133">Transmembrane helix</keyword>
<evidence type="ECO:0000313" key="9">
    <source>
        <dbReference type="Proteomes" id="UP000199187"/>
    </source>
</evidence>
<evidence type="ECO:0000256" key="5">
    <source>
        <dbReference type="ARBA" id="ARBA00022989"/>
    </source>
</evidence>
<dbReference type="PANTHER" id="PTHR30086:SF20">
    <property type="entry name" value="ARGININE EXPORTER PROTEIN ARGO-RELATED"/>
    <property type="match status" value="1"/>
</dbReference>
<organism evidence="8 9">
    <name type="scientific">Kosakonia arachidis</name>
    <dbReference type="NCBI Taxonomy" id="551989"/>
    <lineage>
        <taxon>Bacteria</taxon>
        <taxon>Pseudomonadati</taxon>
        <taxon>Pseudomonadota</taxon>
        <taxon>Gammaproteobacteria</taxon>
        <taxon>Enterobacterales</taxon>
        <taxon>Enterobacteriaceae</taxon>
        <taxon>Kosakonia</taxon>
    </lineage>
</organism>
<feature type="transmembrane region" description="Helical" evidence="7">
    <location>
        <begin position="140"/>
        <end position="163"/>
    </location>
</feature>
<keyword evidence="4" id="KW-0029">Amino-acid transport</keyword>
<keyword evidence="4" id="KW-0813">Transport</keyword>
<name>A0A1I6Z794_9ENTR</name>
<dbReference type="OrthoDB" id="9812084at2"/>
<dbReference type="InterPro" id="IPR001123">
    <property type="entry name" value="LeuE-type"/>
</dbReference>
<dbReference type="RefSeq" id="WP_090119721.1">
    <property type="nucleotide sequence ID" value="NZ_CP045300.1"/>
</dbReference>
<dbReference type="Pfam" id="PF01810">
    <property type="entry name" value="LysE"/>
    <property type="match status" value="1"/>
</dbReference>
<proteinExistence type="predicted"/>
<reference evidence="9" key="1">
    <citation type="submission" date="2016-10" db="EMBL/GenBank/DDBJ databases">
        <authorList>
            <person name="Varghese N."/>
            <person name="Submissions S."/>
        </authorList>
    </citation>
    <scope>NUCLEOTIDE SEQUENCE [LARGE SCALE GENOMIC DNA]</scope>
    <source>
        <strain evidence="9">Ah-143</strain>
    </source>
</reference>
<dbReference type="EMBL" id="FPAU01000001">
    <property type="protein sequence ID" value="SFT58559.1"/>
    <property type="molecule type" value="Genomic_DNA"/>
</dbReference>
<dbReference type="Proteomes" id="UP000199187">
    <property type="component" value="Unassembled WGS sequence"/>
</dbReference>
<sequence>MSLSIAGAFLAYTFITALTPGPNNILALSSVHTHGFRKSLRPLAGMGAGFLIIMLLCALFTVAITRTLPAVTHWLTWSGVVYILWLALKIARSQQANNTGSDVPLTFRTSFLLQFANVKIILYGITALSAFVIPYTSSKVWIILVSVLLALIGAFGNLCWAAAGHLFQTLLHRHGRLVNMILAGALVLVAVDMLL</sequence>
<gene>
    <name evidence="8" type="ORF">SAMN05192562_101991</name>
</gene>
<feature type="transmembrane region" description="Helical" evidence="7">
    <location>
        <begin position="71"/>
        <end position="91"/>
    </location>
</feature>
<dbReference type="PANTHER" id="PTHR30086">
    <property type="entry name" value="ARGININE EXPORTER PROTEIN ARGO"/>
    <property type="match status" value="1"/>
</dbReference>
<evidence type="ECO:0000256" key="4">
    <source>
        <dbReference type="ARBA" id="ARBA00022970"/>
    </source>
</evidence>
<evidence type="ECO:0000256" key="7">
    <source>
        <dbReference type="SAM" id="Phobius"/>
    </source>
</evidence>
<feature type="transmembrane region" description="Helical" evidence="7">
    <location>
        <begin position="43"/>
        <end position="64"/>
    </location>
</feature>
<dbReference type="GO" id="GO:0005886">
    <property type="term" value="C:plasma membrane"/>
    <property type="evidence" value="ECO:0007669"/>
    <property type="project" value="UniProtKB-SubCell"/>
</dbReference>
<evidence type="ECO:0000256" key="3">
    <source>
        <dbReference type="ARBA" id="ARBA00022692"/>
    </source>
</evidence>
<evidence type="ECO:0000313" key="8">
    <source>
        <dbReference type="EMBL" id="SFT58559.1"/>
    </source>
</evidence>
<evidence type="ECO:0000256" key="1">
    <source>
        <dbReference type="ARBA" id="ARBA00004651"/>
    </source>
</evidence>
<dbReference type="GO" id="GO:0015171">
    <property type="term" value="F:amino acid transmembrane transporter activity"/>
    <property type="evidence" value="ECO:0007669"/>
    <property type="project" value="TreeGrafter"/>
</dbReference>
<protein>
    <submittedName>
        <fullName evidence="8">Cysteine/O-acetylserine efflux protein</fullName>
    </submittedName>
</protein>